<feature type="domain" description="M23ase beta-sheet core" evidence="9">
    <location>
        <begin position="242"/>
        <end position="338"/>
    </location>
</feature>
<evidence type="ECO:0000259" key="9">
    <source>
        <dbReference type="Pfam" id="PF01551"/>
    </source>
</evidence>
<dbReference type="GO" id="GO:0004222">
    <property type="term" value="F:metalloendopeptidase activity"/>
    <property type="evidence" value="ECO:0007669"/>
    <property type="project" value="TreeGrafter"/>
</dbReference>
<name>A0A194AH43_9BACT</name>
<evidence type="ECO:0000256" key="2">
    <source>
        <dbReference type="ARBA" id="ARBA00004196"/>
    </source>
</evidence>
<dbReference type="GO" id="GO:0030313">
    <property type="term" value="C:cell envelope"/>
    <property type="evidence" value="ECO:0007669"/>
    <property type="project" value="UniProtKB-SubCell"/>
</dbReference>
<dbReference type="Gene3D" id="3.10.450.350">
    <property type="match status" value="2"/>
</dbReference>
<evidence type="ECO:0000256" key="7">
    <source>
        <dbReference type="ARBA" id="ARBA00023049"/>
    </source>
</evidence>
<accession>A0A194AH43</accession>
<evidence type="ECO:0000256" key="8">
    <source>
        <dbReference type="SAM" id="MobiDB-lite"/>
    </source>
</evidence>
<keyword evidence="5" id="KW-0378">Hydrolase</keyword>
<dbReference type="Proteomes" id="UP000095200">
    <property type="component" value="Unassembled WGS sequence"/>
</dbReference>
<comment type="cofactor">
    <cofactor evidence="1">
        <name>Zn(2+)</name>
        <dbReference type="ChEBI" id="CHEBI:29105"/>
    </cofactor>
</comment>
<comment type="caution">
    <text evidence="11">The sequence shown here is derived from an EMBL/GenBank/DDBJ whole genome shotgun (WGS) entry which is preliminary data.</text>
</comment>
<dbReference type="Pfam" id="PF01551">
    <property type="entry name" value="Peptidase_M23"/>
    <property type="match status" value="1"/>
</dbReference>
<keyword evidence="3" id="KW-0645">Protease</keyword>
<evidence type="ECO:0000313" key="12">
    <source>
        <dbReference type="Proteomes" id="UP000095200"/>
    </source>
</evidence>
<proteinExistence type="predicted"/>
<dbReference type="GO" id="GO:0046872">
    <property type="term" value="F:metal ion binding"/>
    <property type="evidence" value="ECO:0007669"/>
    <property type="project" value="UniProtKB-KW"/>
</dbReference>
<evidence type="ECO:0000256" key="1">
    <source>
        <dbReference type="ARBA" id="ARBA00001947"/>
    </source>
</evidence>
<evidence type="ECO:0000259" key="10">
    <source>
        <dbReference type="Pfam" id="PF19425"/>
    </source>
</evidence>
<keyword evidence="4" id="KW-0479">Metal-binding</keyword>
<dbReference type="AlphaFoldDB" id="A0A194AH43"/>
<gene>
    <name evidence="11" type="ORF">DPF_1357</name>
</gene>
<keyword evidence="6" id="KW-0862">Zinc</keyword>
<evidence type="ECO:0000313" key="11">
    <source>
        <dbReference type="EMBL" id="GAU08643.1"/>
    </source>
</evidence>
<keyword evidence="12" id="KW-1185">Reference proteome</keyword>
<dbReference type="EMBL" id="BDFE01000015">
    <property type="protein sequence ID" value="GAU08643.1"/>
    <property type="molecule type" value="Genomic_DNA"/>
</dbReference>
<evidence type="ECO:0000256" key="6">
    <source>
        <dbReference type="ARBA" id="ARBA00022833"/>
    </source>
</evidence>
<dbReference type="Pfam" id="PF19425">
    <property type="entry name" value="Csd3_N2"/>
    <property type="match status" value="1"/>
</dbReference>
<keyword evidence="7" id="KW-0482">Metalloprotease</keyword>
<dbReference type="GO" id="GO:0006508">
    <property type="term" value="P:proteolysis"/>
    <property type="evidence" value="ECO:0007669"/>
    <property type="project" value="UniProtKB-KW"/>
</dbReference>
<protein>
    <submittedName>
        <fullName evidence="11">Peptidase M23</fullName>
    </submittedName>
</protein>
<dbReference type="Gene3D" id="2.70.70.10">
    <property type="entry name" value="Glucose Permease (Domain IIA)"/>
    <property type="match status" value="1"/>
</dbReference>
<dbReference type="PANTHER" id="PTHR21666">
    <property type="entry name" value="PEPTIDASE-RELATED"/>
    <property type="match status" value="1"/>
</dbReference>
<evidence type="ECO:0000256" key="4">
    <source>
        <dbReference type="ARBA" id="ARBA00022723"/>
    </source>
</evidence>
<feature type="domain" description="Csd3-like second N-terminal" evidence="10">
    <location>
        <begin position="108"/>
        <end position="228"/>
    </location>
</feature>
<dbReference type="CDD" id="cd12797">
    <property type="entry name" value="M23_peptidase"/>
    <property type="match status" value="1"/>
</dbReference>
<reference evidence="12" key="1">
    <citation type="submission" date="2016-06" db="EMBL/GenBank/DDBJ databases">
        <title>Draft genome sequence of Desulfoplanes formicivorans strain Pf12B.</title>
        <authorList>
            <person name="Watanabe M."/>
            <person name="Kojima H."/>
            <person name="Fukui M."/>
        </authorList>
    </citation>
    <scope>NUCLEOTIDE SEQUENCE [LARGE SCALE GENOMIC DNA]</scope>
    <source>
        <strain evidence="12">Pf12B</strain>
    </source>
</reference>
<evidence type="ECO:0000256" key="3">
    <source>
        <dbReference type="ARBA" id="ARBA00022670"/>
    </source>
</evidence>
<sequence>MEASNPTLSLVTPAPQPQQITSKVVKGDTISGILASYLTPPDILQLSHVCQPVFPLSDIRPGHPYVLVLENKILTRFEYEINEEQKLVVTCNPNGFTATKQDIVYEIKREVVQGSIDSNLSLALEKLGQGPGLAVMMEDILGWDVDFGRDIRQGDRFRLLVEKRYRKGQPAGYGHILAIDFHNQDTTIRAFRFTDSKGRTSYFDETGQSMRKAFLKAPLSFTRISSGYANRRFHPILKRWRPHHGVDYAAPRGTPIRSVGDGVVVTKAYDKAAGRYIKIRHARGYETVYNHMSRFARSIRKGVRVKQGQVIGYVGSTGYATGPHLDFRVKRHGSYINPLRMKSPPTNPVPPQDMARFKNEVTLLAKAMNAPRLEDRNPKDRIMEAGAKGDAPPKG</sequence>
<dbReference type="InterPro" id="IPR050570">
    <property type="entry name" value="Cell_wall_metabolism_enzyme"/>
</dbReference>
<dbReference type="InterPro" id="IPR016047">
    <property type="entry name" value="M23ase_b-sheet_dom"/>
</dbReference>
<dbReference type="STRING" id="1592317.DPF_1357"/>
<dbReference type="SUPFAM" id="SSF51261">
    <property type="entry name" value="Duplicated hybrid motif"/>
    <property type="match status" value="1"/>
</dbReference>
<comment type="subcellular location">
    <subcellularLocation>
        <location evidence="2">Cell envelope</location>
    </subcellularLocation>
</comment>
<feature type="region of interest" description="Disordered" evidence="8">
    <location>
        <begin position="369"/>
        <end position="395"/>
    </location>
</feature>
<dbReference type="PANTHER" id="PTHR21666:SF288">
    <property type="entry name" value="CELL DIVISION PROTEIN YTFB"/>
    <property type="match status" value="1"/>
</dbReference>
<evidence type="ECO:0000256" key="5">
    <source>
        <dbReference type="ARBA" id="ARBA00022801"/>
    </source>
</evidence>
<dbReference type="InterPro" id="IPR045834">
    <property type="entry name" value="Csd3_N2"/>
</dbReference>
<organism evidence="11 12">
    <name type="scientific">Desulfoplanes formicivorans</name>
    <dbReference type="NCBI Taxonomy" id="1592317"/>
    <lineage>
        <taxon>Bacteria</taxon>
        <taxon>Pseudomonadati</taxon>
        <taxon>Thermodesulfobacteriota</taxon>
        <taxon>Desulfovibrionia</taxon>
        <taxon>Desulfovibrionales</taxon>
        <taxon>Desulfoplanaceae</taxon>
        <taxon>Desulfoplanes</taxon>
    </lineage>
</organism>
<dbReference type="InterPro" id="IPR011055">
    <property type="entry name" value="Dup_hybrid_motif"/>
</dbReference>
<feature type="compositionally biased region" description="Basic and acidic residues" evidence="8">
    <location>
        <begin position="372"/>
        <end position="383"/>
    </location>
</feature>